<dbReference type="InterPro" id="IPR036291">
    <property type="entry name" value="NAD(P)-bd_dom_sf"/>
</dbReference>
<evidence type="ECO:0000256" key="1">
    <source>
        <dbReference type="ARBA" id="ARBA00023002"/>
    </source>
</evidence>
<gene>
    <name evidence="2" type="ORF">M407DRAFT_75942</name>
</gene>
<dbReference type="AlphaFoldDB" id="A0A0C3KUT5"/>
<dbReference type="STRING" id="1051891.A0A0C3KUT5"/>
<dbReference type="HOGENOM" id="CLU_044999_1_0_1"/>
<dbReference type="InterPro" id="IPR002347">
    <property type="entry name" value="SDR_fam"/>
</dbReference>
<dbReference type="PRINTS" id="PR00081">
    <property type="entry name" value="GDHRDH"/>
</dbReference>
<accession>A0A0C3KUT5</accession>
<evidence type="ECO:0008006" key="4">
    <source>
        <dbReference type="Google" id="ProtNLM"/>
    </source>
</evidence>
<reference evidence="2 3" key="1">
    <citation type="submission" date="2014-04" db="EMBL/GenBank/DDBJ databases">
        <authorList>
            <consortium name="DOE Joint Genome Institute"/>
            <person name="Kuo A."/>
            <person name="Girlanda M."/>
            <person name="Perotto S."/>
            <person name="Kohler A."/>
            <person name="Nagy L.G."/>
            <person name="Floudas D."/>
            <person name="Copeland A."/>
            <person name="Barry K.W."/>
            <person name="Cichocki N."/>
            <person name="Veneault-Fourrey C."/>
            <person name="LaButti K."/>
            <person name="Lindquist E.A."/>
            <person name="Lipzen A."/>
            <person name="Lundell T."/>
            <person name="Morin E."/>
            <person name="Murat C."/>
            <person name="Sun H."/>
            <person name="Tunlid A."/>
            <person name="Henrissat B."/>
            <person name="Grigoriev I.V."/>
            <person name="Hibbett D.S."/>
            <person name="Martin F."/>
            <person name="Nordberg H.P."/>
            <person name="Cantor M.N."/>
            <person name="Hua S.X."/>
        </authorList>
    </citation>
    <scope>NUCLEOTIDE SEQUENCE [LARGE SCALE GENOMIC DNA]</scope>
    <source>
        <strain evidence="2 3">MUT 4182</strain>
    </source>
</reference>
<dbReference type="Pfam" id="PF00106">
    <property type="entry name" value="adh_short"/>
    <property type="match status" value="1"/>
</dbReference>
<sequence>MSKPSLAAIRTSNLAARWSYRPTAMFVGATSGIGEGTAKAFAQATKGRAHIIILGRSRECADQIIASFPQTPESRYDFIQCDLSLMTNVVAAANEAKTKIEGPLNYLVLSQGMSHAKGFTPTSEGIDIKLALHFYSRWKFVDELYPLLEKAAAEGQEARILNVMDPKKTKPIDVTDFGLKKDYSIIRCGQQNSAYNNVMVEEYTRRYPNLSIAHVYPGWVKTGIARNTPMYAKPVVAGLRLLCKSPEECGEWMLSALLNEKYKQGGFFLEEFGEEIEILKHGEEVRKLLVEHYRKETDLSSPA</sequence>
<evidence type="ECO:0000313" key="3">
    <source>
        <dbReference type="Proteomes" id="UP000054248"/>
    </source>
</evidence>
<evidence type="ECO:0000313" key="2">
    <source>
        <dbReference type="EMBL" id="KIO25263.1"/>
    </source>
</evidence>
<dbReference type="PANTHER" id="PTHR47534:SF3">
    <property type="entry name" value="ALCOHOL DEHYDROGENASE-LIKE C-TERMINAL DOMAIN-CONTAINING PROTEIN"/>
    <property type="match status" value="1"/>
</dbReference>
<protein>
    <recommendedName>
        <fullName evidence="4">NAD(P)-binding protein</fullName>
    </recommendedName>
</protein>
<dbReference type="Gene3D" id="3.40.50.720">
    <property type="entry name" value="NAD(P)-binding Rossmann-like Domain"/>
    <property type="match status" value="1"/>
</dbReference>
<keyword evidence="3" id="KW-1185">Reference proteome</keyword>
<dbReference type="InterPro" id="IPR052228">
    <property type="entry name" value="Sec_Metab_Biosynth_Oxidored"/>
</dbReference>
<reference evidence="3" key="2">
    <citation type="submission" date="2015-01" db="EMBL/GenBank/DDBJ databases">
        <title>Evolutionary Origins and Diversification of the Mycorrhizal Mutualists.</title>
        <authorList>
            <consortium name="DOE Joint Genome Institute"/>
            <consortium name="Mycorrhizal Genomics Consortium"/>
            <person name="Kohler A."/>
            <person name="Kuo A."/>
            <person name="Nagy L.G."/>
            <person name="Floudas D."/>
            <person name="Copeland A."/>
            <person name="Barry K.W."/>
            <person name="Cichocki N."/>
            <person name="Veneault-Fourrey C."/>
            <person name="LaButti K."/>
            <person name="Lindquist E.A."/>
            <person name="Lipzen A."/>
            <person name="Lundell T."/>
            <person name="Morin E."/>
            <person name="Murat C."/>
            <person name="Riley R."/>
            <person name="Ohm R."/>
            <person name="Sun H."/>
            <person name="Tunlid A."/>
            <person name="Henrissat B."/>
            <person name="Grigoriev I.V."/>
            <person name="Hibbett D.S."/>
            <person name="Martin F."/>
        </authorList>
    </citation>
    <scope>NUCLEOTIDE SEQUENCE [LARGE SCALE GENOMIC DNA]</scope>
    <source>
        <strain evidence="3">MUT 4182</strain>
    </source>
</reference>
<dbReference type="Proteomes" id="UP000054248">
    <property type="component" value="Unassembled WGS sequence"/>
</dbReference>
<dbReference type="OrthoDB" id="2898509at2759"/>
<dbReference type="EMBL" id="KN823045">
    <property type="protein sequence ID" value="KIO25263.1"/>
    <property type="molecule type" value="Genomic_DNA"/>
</dbReference>
<dbReference type="PANTHER" id="PTHR47534">
    <property type="entry name" value="YALI0E05731P"/>
    <property type="match status" value="1"/>
</dbReference>
<proteinExistence type="predicted"/>
<dbReference type="GO" id="GO:0016491">
    <property type="term" value="F:oxidoreductase activity"/>
    <property type="evidence" value="ECO:0007669"/>
    <property type="project" value="UniProtKB-KW"/>
</dbReference>
<keyword evidence="1" id="KW-0560">Oxidoreductase</keyword>
<dbReference type="SUPFAM" id="SSF51735">
    <property type="entry name" value="NAD(P)-binding Rossmann-fold domains"/>
    <property type="match status" value="1"/>
</dbReference>
<organism evidence="2 3">
    <name type="scientific">Tulasnella calospora MUT 4182</name>
    <dbReference type="NCBI Taxonomy" id="1051891"/>
    <lineage>
        <taxon>Eukaryota</taxon>
        <taxon>Fungi</taxon>
        <taxon>Dikarya</taxon>
        <taxon>Basidiomycota</taxon>
        <taxon>Agaricomycotina</taxon>
        <taxon>Agaricomycetes</taxon>
        <taxon>Cantharellales</taxon>
        <taxon>Tulasnellaceae</taxon>
        <taxon>Tulasnella</taxon>
    </lineage>
</organism>
<name>A0A0C3KUT5_9AGAM</name>